<keyword evidence="2" id="KW-1185">Reference proteome</keyword>
<dbReference type="RefSeq" id="YP_009237218.1">
    <property type="nucleotide sequence ID" value="NC_029548.1"/>
</dbReference>
<evidence type="ECO:0000313" key="1">
    <source>
        <dbReference type="EMBL" id="AML61148.1"/>
    </source>
</evidence>
<dbReference type="KEGG" id="vg:30313554"/>
<name>A0A140F3I8_PFV1</name>
<reference evidence="1 2" key="1">
    <citation type="journal article" date="2016" name="Proc. Natl. Acad. Sci. U.S.A.">
        <title>A virus of hyperthermophilic archaea with a unique architecture among DNA viruses.</title>
        <authorList>
            <person name="Rensen E.I."/>
            <person name="Mochizuki T."/>
            <person name="Quemin E."/>
            <person name="Schouten S."/>
            <person name="Krupovic M."/>
            <person name="Prangishvili D."/>
        </authorList>
    </citation>
    <scope>NUCLEOTIDE SEQUENCE [LARGE SCALE GENOMIC DNA]</scope>
    <source>
        <strain evidence="1">1</strain>
    </source>
</reference>
<dbReference type="Proteomes" id="UP000202991">
    <property type="component" value="Segment"/>
</dbReference>
<evidence type="ECO:0000313" key="2">
    <source>
        <dbReference type="Proteomes" id="UP000202991"/>
    </source>
</evidence>
<dbReference type="EMBL" id="KU307456">
    <property type="protein sequence ID" value="AML61148.1"/>
    <property type="molecule type" value="Genomic_DNA"/>
</dbReference>
<protein>
    <submittedName>
        <fullName evidence="1">Uncharacterized protein</fullName>
    </submittedName>
</protein>
<dbReference type="GeneID" id="30313554"/>
<sequence>MALDEIVNKVLDKFASVDDKTRKELIAQLGVYGYVGLMENNGVIKVTMSFKECMKTEGARCLWMLSDGEMITGVFRRWEWEEIYDEVERSPVDVAFCANEDGIVIGQESLRVE</sequence>
<proteinExistence type="predicted"/>
<organism evidence="1 2">
    <name type="scientific">Pyrobaculum filamentous virus 1</name>
    <name type="common">PFV1</name>
    <dbReference type="NCBI Taxonomy" id="1805492"/>
    <lineage>
        <taxon>Viruses</taxon>
        <taxon>Adnaviria</taxon>
        <taxon>Zilligvirae</taxon>
        <taxon>Taleaviricota</taxon>
        <taxon>Tokiviricetes</taxon>
        <taxon>Primavirales</taxon>
        <taxon>Tristromaviridae</taxon>
        <taxon>Alphatristromavirus</taxon>
        <taxon>Alphatristromavirus pozzuoliense</taxon>
    </lineage>
</organism>
<accession>A0A140F3I8</accession>